<dbReference type="Gene3D" id="3.40.50.300">
    <property type="entry name" value="P-loop containing nucleotide triphosphate hydrolases"/>
    <property type="match status" value="2"/>
</dbReference>
<sequence length="519" mass="54751">MAEQDELVRLTGIVKRFGTFVANDRIDLTVRAGTVHAIVGENGAGKSTLMKILAGEESPDEGSIAIAGRPMTFRSPRDAQRAGIGIVHQHFLLADALRVWENVVLADEPGSPFRLDGSAARTRVAELAEANGFPVEVDAVVRDLGVGARQRVEILKVLYRDARVIILDEPTAVLVPSEAQSLFAAMRAFTDAGAAVIFISHKLDEVLDFADEITVIRSGEVVGHTTPAETTARELASLMVKVAMPQVEPRAVPVGDEVVLAGSHLTVAVPGEVAALDDVSFEVRSGEILGVAGVEGNGQSELMLSLLGRVPSEGTVSLGGDDVTALSTTDRRAAGMAYIPEDRHRDGVVLGMPLRENAALGYHTRPPIKRGPWYSRAGAAEAARRIITAFDVRGGDASTPASALSGGNQQKFIVGRELGSEPRVLIAAHPTRGVDIGAQAAVWSELTDARDRGLGTLLVSADLDELLALSDRLIVLYRGAVVGELDPRAVDAETLGEYMTGVRTDRPTPSDADLAGGAA</sequence>
<proteinExistence type="predicted"/>
<accession>A0A1X9LPY1</accession>
<dbReference type="EMBL" id="CP020715">
    <property type="protein sequence ID" value="ARJ06512.1"/>
    <property type="molecule type" value="Genomic_DNA"/>
</dbReference>
<dbReference type="GO" id="GO:0016887">
    <property type="term" value="F:ATP hydrolysis activity"/>
    <property type="evidence" value="ECO:0007669"/>
    <property type="project" value="InterPro"/>
</dbReference>
<dbReference type="Pfam" id="PF00005">
    <property type="entry name" value="ABC_tran"/>
    <property type="match status" value="2"/>
</dbReference>
<dbReference type="PROSITE" id="PS50893">
    <property type="entry name" value="ABC_TRANSPORTER_2"/>
    <property type="match status" value="2"/>
</dbReference>
<dbReference type="SMART" id="SM00382">
    <property type="entry name" value="AAA"/>
    <property type="match status" value="2"/>
</dbReference>
<evidence type="ECO:0000256" key="1">
    <source>
        <dbReference type="ARBA" id="ARBA00022448"/>
    </source>
</evidence>
<dbReference type="InterPro" id="IPR003593">
    <property type="entry name" value="AAA+_ATPase"/>
</dbReference>
<reference evidence="5 6" key="1">
    <citation type="submission" date="2017-04" db="EMBL/GenBank/DDBJ databases">
        <authorList>
            <person name="Afonso C.L."/>
            <person name="Miller P.J."/>
            <person name="Scott M.A."/>
            <person name="Spackman E."/>
            <person name="Goraichik I."/>
            <person name="Dimitrov K.M."/>
            <person name="Suarez D.L."/>
            <person name="Swayne D.E."/>
        </authorList>
    </citation>
    <scope>NUCLEOTIDE SEQUENCE [LARGE SCALE GENOMIC DNA]</scope>
    <source>
        <strain evidence="6">XA(T)</strain>
    </source>
</reference>
<evidence type="ECO:0000256" key="2">
    <source>
        <dbReference type="ARBA" id="ARBA00022737"/>
    </source>
</evidence>
<dbReference type="RefSeq" id="WP_085020650.1">
    <property type="nucleotide sequence ID" value="NZ_BMHD01000001.1"/>
</dbReference>
<keyword evidence="4 5" id="KW-0067">ATP-binding</keyword>
<evidence type="ECO:0000256" key="4">
    <source>
        <dbReference type="ARBA" id="ARBA00022840"/>
    </source>
</evidence>
<dbReference type="InterPro" id="IPR017871">
    <property type="entry name" value="ABC_transporter-like_CS"/>
</dbReference>
<dbReference type="CDD" id="cd03215">
    <property type="entry name" value="ABC_Carb_Monos_II"/>
    <property type="match status" value="1"/>
</dbReference>
<organism evidence="5 6">
    <name type="scientific">Cnuibacter physcomitrellae</name>
    <dbReference type="NCBI Taxonomy" id="1619308"/>
    <lineage>
        <taxon>Bacteria</taxon>
        <taxon>Bacillati</taxon>
        <taxon>Actinomycetota</taxon>
        <taxon>Actinomycetes</taxon>
        <taxon>Micrococcales</taxon>
        <taxon>Microbacteriaceae</taxon>
        <taxon>Cnuibacter</taxon>
    </lineage>
</organism>
<keyword evidence="3" id="KW-0547">Nucleotide-binding</keyword>
<dbReference type="PANTHER" id="PTHR43790:SF9">
    <property type="entry name" value="GALACTOFURANOSE TRANSPORTER ATP-BINDING PROTEIN YTFR"/>
    <property type="match status" value="1"/>
</dbReference>
<dbReference type="PANTHER" id="PTHR43790">
    <property type="entry name" value="CARBOHYDRATE TRANSPORT ATP-BINDING PROTEIN MG119-RELATED"/>
    <property type="match status" value="1"/>
</dbReference>
<dbReference type="InterPro" id="IPR050107">
    <property type="entry name" value="ABC_carbohydrate_import_ATPase"/>
</dbReference>
<dbReference type="STRING" id="1619308.B5808_15770"/>
<dbReference type="InterPro" id="IPR003439">
    <property type="entry name" value="ABC_transporter-like_ATP-bd"/>
</dbReference>
<dbReference type="GO" id="GO:0005524">
    <property type="term" value="F:ATP binding"/>
    <property type="evidence" value="ECO:0007669"/>
    <property type="project" value="UniProtKB-KW"/>
</dbReference>
<protein>
    <submittedName>
        <fullName evidence="5">Heme ABC transporter ATP-binding protein</fullName>
    </submittedName>
</protein>
<gene>
    <name evidence="5" type="ORF">B5808_15770</name>
</gene>
<dbReference type="AlphaFoldDB" id="A0A1X9LPY1"/>
<dbReference type="SUPFAM" id="SSF52540">
    <property type="entry name" value="P-loop containing nucleoside triphosphate hydrolases"/>
    <property type="match status" value="2"/>
</dbReference>
<evidence type="ECO:0000313" key="5">
    <source>
        <dbReference type="EMBL" id="ARJ06512.1"/>
    </source>
</evidence>
<keyword evidence="6" id="KW-1185">Reference proteome</keyword>
<dbReference type="PROSITE" id="PS00211">
    <property type="entry name" value="ABC_TRANSPORTER_1"/>
    <property type="match status" value="1"/>
</dbReference>
<evidence type="ECO:0000256" key="3">
    <source>
        <dbReference type="ARBA" id="ARBA00022741"/>
    </source>
</evidence>
<evidence type="ECO:0000313" key="6">
    <source>
        <dbReference type="Proteomes" id="UP000192775"/>
    </source>
</evidence>
<keyword evidence="1" id="KW-0813">Transport</keyword>
<dbReference type="CDD" id="cd03216">
    <property type="entry name" value="ABC_Carb_Monos_I"/>
    <property type="match status" value="1"/>
</dbReference>
<name>A0A1X9LPY1_9MICO</name>
<keyword evidence="2" id="KW-0677">Repeat</keyword>
<dbReference type="KEGG" id="cphy:B5808_15770"/>
<dbReference type="Proteomes" id="UP000192775">
    <property type="component" value="Chromosome"/>
</dbReference>
<dbReference type="InterPro" id="IPR027417">
    <property type="entry name" value="P-loop_NTPase"/>
</dbReference>